<sequence length="209" mass="24076">MRRINGFGLQNVLGILNQELVNFVKEGLPCWTASGLEVTVKDYTDGSGTKRLFTHKELRYPWDDKAFRGHISTCSFLIDETKAFLQEKHPEILEYLSSTYPPQDTAVSTPPTPTTEPIHDQQVEEKEPTDAASYVAWRRKKIRSIHEGQLMLEVQDRWGRPPEKTMDRAEIAALVRGEEPPSPNDTARRQSLENAFKYETNQYKKRLKN</sequence>
<comment type="caution">
    <text evidence="2">The sequence shown here is derived from an EMBL/GenBank/DDBJ whole genome shotgun (WGS) entry which is preliminary data.</text>
</comment>
<dbReference type="Proteomes" id="UP000639010">
    <property type="component" value="Unassembled WGS sequence"/>
</dbReference>
<feature type="compositionally biased region" description="Basic and acidic residues" evidence="1">
    <location>
        <begin position="117"/>
        <end position="129"/>
    </location>
</feature>
<evidence type="ECO:0000256" key="1">
    <source>
        <dbReference type="SAM" id="MobiDB-lite"/>
    </source>
</evidence>
<organism evidence="2 3">
    <name type="scientific">Desulfomicrobium macestii</name>
    <dbReference type="NCBI Taxonomy" id="90731"/>
    <lineage>
        <taxon>Bacteria</taxon>
        <taxon>Pseudomonadati</taxon>
        <taxon>Thermodesulfobacteriota</taxon>
        <taxon>Desulfovibrionia</taxon>
        <taxon>Desulfovibrionales</taxon>
        <taxon>Desulfomicrobiaceae</taxon>
        <taxon>Desulfomicrobium</taxon>
    </lineage>
</organism>
<feature type="compositionally biased region" description="Polar residues" evidence="1">
    <location>
        <begin position="100"/>
        <end position="109"/>
    </location>
</feature>
<reference evidence="2 3" key="1">
    <citation type="submission" date="2020-10" db="EMBL/GenBank/DDBJ databases">
        <title>Genomic Encyclopedia of Type Strains, Phase IV (KMG-IV): sequencing the most valuable type-strain genomes for metagenomic binning, comparative biology and taxonomic classification.</title>
        <authorList>
            <person name="Goeker M."/>
        </authorList>
    </citation>
    <scope>NUCLEOTIDE SEQUENCE [LARGE SCALE GENOMIC DNA]</scope>
    <source>
        <strain evidence="2 3">DSM 4194</strain>
    </source>
</reference>
<evidence type="ECO:0000313" key="3">
    <source>
        <dbReference type="Proteomes" id="UP000639010"/>
    </source>
</evidence>
<feature type="region of interest" description="Disordered" evidence="1">
    <location>
        <begin position="174"/>
        <end position="209"/>
    </location>
</feature>
<gene>
    <name evidence="2" type="ORF">H4684_003809</name>
</gene>
<protein>
    <submittedName>
        <fullName evidence="2">Uncharacterized protein</fullName>
    </submittedName>
</protein>
<proteinExistence type="predicted"/>
<name>A0ABR9H8T7_9BACT</name>
<feature type="region of interest" description="Disordered" evidence="1">
    <location>
        <begin position="100"/>
        <end position="129"/>
    </location>
</feature>
<evidence type="ECO:0000313" key="2">
    <source>
        <dbReference type="EMBL" id="MBE1427121.1"/>
    </source>
</evidence>
<keyword evidence="3" id="KW-1185">Reference proteome</keyword>
<dbReference type="EMBL" id="JADBGG010000045">
    <property type="protein sequence ID" value="MBE1427121.1"/>
    <property type="molecule type" value="Genomic_DNA"/>
</dbReference>
<dbReference type="RefSeq" id="WP_192624910.1">
    <property type="nucleotide sequence ID" value="NZ_JADBGG010000045.1"/>
</dbReference>
<accession>A0ABR9H8T7</accession>